<feature type="region of interest" description="Disordered" evidence="1">
    <location>
        <begin position="576"/>
        <end position="715"/>
    </location>
</feature>
<organism evidence="2 3">
    <name type="scientific">Tritrichomonas foetus</name>
    <dbReference type="NCBI Taxonomy" id="1144522"/>
    <lineage>
        <taxon>Eukaryota</taxon>
        <taxon>Metamonada</taxon>
        <taxon>Parabasalia</taxon>
        <taxon>Tritrichomonadida</taxon>
        <taxon>Tritrichomonadidae</taxon>
        <taxon>Tritrichomonas</taxon>
    </lineage>
</organism>
<keyword evidence="3" id="KW-1185">Reference proteome</keyword>
<accession>A0A1J4JA20</accession>
<feature type="compositionally biased region" description="Basic and acidic residues" evidence="1">
    <location>
        <begin position="612"/>
        <end position="623"/>
    </location>
</feature>
<proteinExistence type="predicted"/>
<feature type="compositionally biased region" description="Polar residues" evidence="1">
    <location>
        <begin position="736"/>
        <end position="782"/>
    </location>
</feature>
<feature type="compositionally biased region" description="Basic and acidic residues" evidence="1">
    <location>
        <begin position="341"/>
        <end position="374"/>
    </location>
</feature>
<feature type="compositionally biased region" description="Basic and acidic residues" evidence="1">
    <location>
        <begin position="262"/>
        <end position="288"/>
    </location>
</feature>
<dbReference type="EMBL" id="MLAK01001239">
    <property type="protein sequence ID" value="OHS95513.1"/>
    <property type="molecule type" value="Genomic_DNA"/>
</dbReference>
<evidence type="ECO:0000313" key="3">
    <source>
        <dbReference type="Proteomes" id="UP000179807"/>
    </source>
</evidence>
<feature type="compositionally biased region" description="Basic residues" evidence="1">
    <location>
        <begin position="405"/>
        <end position="416"/>
    </location>
</feature>
<feature type="compositionally biased region" description="Basic and acidic residues" evidence="1">
    <location>
        <begin position="296"/>
        <end position="306"/>
    </location>
</feature>
<reference evidence="2" key="1">
    <citation type="submission" date="2016-10" db="EMBL/GenBank/DDBJ databases">
        <authorList>
            <person name="Benchimol M."/>
            <person name="Almeida L.G."/>
            <person name="Vasconcelos A.T."/>
            <person name="Perreira-Neves A."/>
            <person name="Rosa I.A."/>
            <person name="Tasca T."/>
            <person name="Bogo M.R."/>
            <person name="de Souza W."/>
        </authorList>
    </citation>
    <scope>NUCLEOTIDE SEQUENCE [LARGE SCALE GENOMIC DNA]</scope>
    <source>
        <strain evidence="2">K</strain>
    </source>
</reference>
<dbReference type="Proteomes" id="UP000179807">
    <property type="component" value="Unassembled WGS sequence"/>
</dbReference>
<comment type="caution">
    <text evidence="2">The sequence shown here is derived from an EMBL/GenBank/DDBJ whole genome shotgun (WGS) entry which is preliminary data.</text>
</comment>
<name>A0A1J4JA20_9EUKA</name>
<feature type="compositionally biased region" description="Low complexity" evidence="1">
    <location>
        <begin position="656"/>
        <end position="696"/>
    </location>
</feature>
<evidence type="ECO:0000313" key="2">
    <source>
        <dbReference type="EMBL" id="OHS95513.1"/>
    </source>
</evidence>
<feature type="region of interest" description="Disordered" evidence="1">
    <location>
        <begin position="255"/>
        <end position="419"/>
    </location>
</feature>
<feature type="compositionally biased region" description="Polar residues" evidence="1">
    <location>
        <begin position="601"/>
        <end position="611"/>
    </location>
</feature>
<feature type="compositionally biased region" description="Polar residues" evidence="1">
    <location>
        <begin position="811"/>
        <end position="824"/>
    </location>
</feature>
<dbReference type="VEuPathDB" id="TrichDB:TRFO_38353"/>
<protein>
    <submittedName>
        <fullName evidence="2">Uncharacterized protein</fullName>
    </submittedName>
</protein>
<feature type="compositionally biased region" description="Basic and acidic residues" evidence="1">
    <location>
        <begin position="394"/>
        <end position="404"/>
    </location>
</feature>
<dbReference type="RefSeq" id="XP_068348650.1">
    <property type="nucleotide sequence ID" value="XM_068511988.1"/>
</dbReference>
<sequence length="838" mass="96442">MNESVKNLTHSITQWMHETNDDDEINRILTILFTHNQIKYIQKKYLNLWPRPDPFSFQIFNFLLNLKPKIRSGAEIFFEFISSYYEFLRDIVDTNYLKENRHFISRCTEEVLKLIINSNFWGPFCLISFQAKTNELENIPCLPLFMDQSLENNLFVTENFSFIRKFLFDFELEKFLIWCYSENMHSNFCELLKSFQSSNFVIDDISINLIKERVETTNKVHYHRNDLFFDFVSEIYQKQIVLKTLDSLSPRKLAKLNKSKSNRNDDQYKSKSNRNDDQYESKPNRNDDGNATVKSKSSEKEKELSRKSITIVDVSDNVSGNENGLSSSDSLTENKSHRKSKDNSKSKDKQKTNSDKSKTKKITIEKPTNDESQSKSKSKSSKRKSNQKSKSRSKSHDKGNTERKSKSRSGNHKSQGKKVEMIIINNGEILRRKVHFYEFFECSHLLKDKSSFIVSNTQVRPSYSGCIEESRGFVEPHPPFKSVRHRFIISYVKMMNNIVPKSEPVKSKLKMRATRNILTDNEIFETWASLKCTFADKPFTVYAKNIDINKISLFTSEKIPPNFNQTVFLEATKDWRSSSDSSSSKQANNNNNNNNKSNHSTGSHKLSYNGNSDHKSNGNEHHSAFAAPVSAPHGGRKLRPPNEILYSSINYPNPDISSNSTNSEINSNNRNNNNNNSKNNSSSINHNNNNNYNNNSNREHTRNTNSNIKLNNPGFNNNTNYACINNITNMAYGPPESNSQNYHKGSKSFSPQINSQMNGQMNNNLYQSNYQQGFQQKGLQSPNPQPIAVRPNSNTNHRTNILIPPNPKVSPASNPKTPIIQPPQNHCIQITFPDKKNK</sequence>
<dbReference type="GeneID" id="94846692"/>
<feature type="region of interest" description="Disordered" evidence="1">
    <location>
        <begin position="735"/>
        <end position="824"/>
    </location>
</feature>
<gene>
    <name evidence="2" type="ORF">TRFO_38353</name>
</gene>
<feature type="compositionally biased region" description="Polar residues" evidence="1">
    <location>
        <begin position="316"/>
        <end position="333"/>
    </location>
</feature>
<feature type="compositionally biased region" description="Basic residues" evidence="1">
    <location>
        <begin position="376"/>
        <end position="393"/>
    </location>
</feature>
<feature type="compositionally biased region" description="Low complexity" evidence="1">
    <location>
        <begin position="578"/>
        <end position="600"/>
    </location>
</feature>
<evidence type="ECO:0000256" key="1">
    <source>
        <dbReference type="SAM" id="MobiDB-lite"/>
    </source>
</evidence>
<dbReference type="AlphaFoldDB" id="A0A1J4JA20"/>